<dbReference type="KEGG" id="ntr:B0W44_13530"/>
<dbReference type="NCBIfam" id="TIGR00377">
    <property type="entry name" value="ant_ant_sig"/>
    <property type="match status" value="1"/>
</dbReference>
<dbReference type="GO" id="GO:0030435">
    <property type="term" value="P:sporulation resulting in formation of a cellular spore"/>
    <property type="evidence" value="ECO:0007669"/>
    <property type="project" value="UniProtKB-KW"/>
</dbReference>
<accession>A0A1U9K990</accession>
<dbReference type="PROSITE" id="PS50801">
    <property type="entry name" value="STAS"/>
    <property type="match status" value="1"/>
</dbReference>
<proteinExistence type="inferred from homology"/>
<dbReference type="Proteomes" id="UP000188603">
    <property type="component" value="Chromosome"/>
</dbReference>
<evidence type="ECO:0000256" key="3">
    <source>
        <dbReference type="ARBA" id="ARBA00020784"/>
    </source>
</evidence>
<dbReference type="Pfam" id="PF01740">
    <property type="entry name" value="STAS"/>
    <property type="match status" value="1"/>
</dbReference>
<evidence type="ECO:0000313" key="8">
    <source>
        <dbReference type="EMBL" id="AQS56625.1"/>
    </source>
</evidence>
<evidence type="ECO:0000313" key="9">
    <source>
        <dbReference type="Proteomes" id="UP000188603"/>
    </source>
</evidence>
<sequence>MSLDVELKAHRDVLIVRLTGELDHHTADDVRRQIDQELDNDRYPHVILNLGGLTFMDSSGLGVILGRYKRINEHNGTLVVCQLHPPIKKLFKLSGMFKIVNEYRREEDALRDLGVTL</sequence>
<dbReference type="OrthoDB" id="9796601at2"/>
<keyword evidence="5" id="KW-0749">Sporulation</keyword>
<dbReference type="STRING" id="1471761.B0W44_13530"/>
<evidence type="ECO:0000256" key="1">
    <source>
        <dbReference type="ARBA" id="ARBA00001976"/>
    </source>
</evidence>
<reference evidence="8 9" key="1">
    <citation type="journal article" date="2015" name="Int. J. Syst. Evol. Microbiol.">
        <title>Novibacillus thermophilus gen. nov., sp. nov., a Gram-staining-negative and moderately thermophilic member of the family Thermoactinomycetaceae.</title>
        <authorList>
            <person name="Yang G."/>
            <person name="Chen J."/>
            <person name="Zhou S."/>
        </authorList>
    </citation>
    <scope>NUCLEOTIDE SEQUENCE [LARGE SCALE GENOMIC DNA]</scope>
    <source>
        <strain evidence="8 9">SG-1</strain>
    </source>
</reference>
<evidence type="ECO:0000256" key="6">
    <source>
        <dbReference type="RuleBase" id="RU003749"/>
    </source>
</evidence>
<dbReference type="Gene3D" id="3.30.750.24">
    <property type="entry name" value="STAS domain"/>
    <property type="match status" value="1"/>
</dbReference>
<dbReference type="SUPFAM" id="SSF52091">
    <property type="entry name" value="SpoIIaa-like"/>
    <property type="match status" value="1"/>
</dbReference>
<evidence type="ECO:0000259" key="7">
    <source>
        <dbReference type="PROSITE" id="PS50801"/>
    </source>
</evidence>
<evidence type="ECO:0000256" key="4">
    <source>
        <dbReference type="ARBA" id="ARBA00022553"/>
    </source>
</evidence>
<dbReference type="GO" id="GO:0045152">
    <property type="term" value="F:antisigma factor binding"/>
    <property type="evidence" value="ECO:0007669"/>
    <property type="project" value="InterPro"/>
</dbReference>
<keyword evidence="9" id="KW-1185">Reference proteome</keyword>
<dbReference type="GO" id="GO:0043856">
    <property type="term" value="F:anti-sigma factor antagonist activity"/>
    <property type="evidence" value="ECO:0007669"/>
    <property type="project" value="InterPro"/>
</dbReference>
<dbReference type="InterPro" id="IPR002645">
    <property type="entry name" value="STAS_dom"/>
</dbReference>
<dbReference type="EMBL" id="CP019699">
    <property type="protein sequence ID" value="AQS56625.1"/>
    <property type="molecule type" value="Genomic_DNA"/>
</dbReference>
<dbReference type="PANTHER" id="PTHR33495">
    <property type="entry name" value="ANTI-SIGMA FACTOR ANTAGONIST TM_1081-RELATED-RELATED"/>
    <property type="match status" value="1"/>
</dbReference>
<comment type="function">
    <text evidence="1">In the phosphorylated form it could act as an anti-anti-sigma factor that counteracts SpoIIAB and thus releases sigma f from inhibition.</text>
</comment>
<dbReference type="AlphaFoldDB" id="A0A1U9K990"/>
<dbReference type="CDD" id="cd07043">
    <property type="entry name" value="STAS_anti-anti-sigma_factors"/>
    <property type="match status" value="1"/>
</dbReference>
<name>A0A1U9K990_9BACL</name>
<gene>
    <name evidence="8" type="ORF">B0W44_13530</name>
</gene>
<protein>
    <recommendedName>
        <fullName evidence="3 6">Anti-sigma F factor antagonist</fullName>
    </recommendedName>
    <alternativeName>
        <fullName evidence="6">Stage II sporulation protein</fullName>
    </alternativeName>
</protein>
<dbReference type="RefSeq" id="WP_077720486.1">
    <property type="nucleotide sequence ID" value="NZ_CP019699.1"/>
</dbReference>
<dbReference type="PANTHER" id="PTHR33495:SF2">
    <property type="entry name" value="ANTI-SIGMA FACTOR ANTAGONIST TM_1081-RELATED"/>
    <property type="match status" value="1"/>
</dbReference>
<evidence type="ECO:0000256" key="5">
    <source>
        <dbReference type="ARBA" id="ARBA00022969"/>
    </source>
</evidence>
<comment type="similarity">
    <text evidence="2 6">Belongs to the anti-sigma-factor antagonist family.</text>
</comment>
<dbReference type="InterPro" id="IPR036513">
    <property type="entry name" value="STAS_dom_sf"/>
</dbReference>
<dbReference type="InterPro" id="IPR003658">
    <property type="entry name" value="Anti-sigma_ant"/>
</dbReference>
<feature type="domain" description="STAS" evidence="7">
    <location>
        <begin position="3"/>
        <end position="113"/>
    </location>
</feature>
<dbReference type="InterPro" id="IPR014237">
    <property type="entry name" value="Anti-sigma_F_ant"/>
</dbReference>
<keyword evidence="4" id="KW-0597">Phosphoprotein</keyword>
<dbReference type="NCBIfam" id="TIGR02886">
    <property type="entry name" value="spore_II_AA"/>
    <property type="match status" value="1"/>
</dbReference>
<evidence type="ECO:0000256" key="2">
    <source>
        <dbReference type="ARBA" id="ARBA00009013"/>
    </source>
</evidence>
<organism evidence="8 9">
    <name type="scientific">Novibacillus thermophilus</name>
    <dbReference type="NCBI Taxonomy" id="1471761"/>
    <lineage>
        <taxon>Bacteria</taxon>
        <taxon>Bacillati</taxon>
        <taxon>Bacillota</taxon>
        <taxon>Bacilli</taxon>
        <taxon>Bacillales</taxon>
        <taxon>Thermoactinomycetaceae</taxon>
        <taxon>Novibacillus</taxon>
    </lineage>
</organism>